<dbReference type="GO" id="GO:0016491">
    <property type="term" value="F:oxidoreductase activity"/>
    <property type="evidence" value="ECO:0007669"/>
    <property type="project" value="InterPro"/>
</dbReference>
<dbReference type="Proteomes" id="UP000280405">
    <property type="component" value="Unassembled WGS sequence"/>
</dbReference>
<dbReference type="AlphaFoldDB" id="A0A3A8EN86"/>
<dbReference type="EMBL" id="RAXT01000055">
    <property type="protein sequence ID" value="RKG35609.1"/>
    <property type="molecule type" value="Genomic_DNA"/>
</dbReference>
<gene>
    <name evidence="2" type="ORF">D7V20_16165</name>
</gene>
<proteinExistence type="predicted"/>
<sequence>MIRQLRIDVFFDFICPWCLIGKRQLQAAIDQLQSNAPDIEVKLNWRGVQLLPHLPSNGVAFKAFYLERLGGESAVLQRQAQVRQAGHAVGVDIDFERISRMPNTAKAHRLFEKVLKVGTPEQAEMLLERLFSAYFHYSEDIGDTSVLLNISNSFGFAEFIKSHDLDVSQQPFISANTGGQGVPYFVFNDRFALSGAHSADTLYKVMLETLAQQQGVLK</sequence>
<accession>A0A3A8EN86</accession>
<dbReference type="PANTHER" id="PTHR13887:SF41">
    <property type="entry name" value="THIOREDOXIN SUPERFAMILY PROTEIN"/>
    <property type="match status" value="1"/>
</dbReference>
<name>A0A3A8EN86_9GAMM</name>
<comment type="caution">
    <text evidence="2">The sequence shown here is derived from an EMBL/GenBank/DDBJ whole genome shotgun (WGS) entry which is preliminary data.</text>
</comment>
<dbReference type="Pfam" id="PF01323">
    <property type="entry name" value="DSBA"/>
    <property type="match status" value="1"/>
</dbReference>
<reference evidence="2 3" key="1">
    <citation type="submission" date="2018-09" db="EMBL/GenBank/DDBJ databases">
        <title>The draft genome of Acinetobacter spp. strains.</title>
        <authorList>
            <person name="Qin J."/>
            <person name="Feng Y."/>
            <person name="Zong Z."/>
        </authorList>
    </citation>
    <scope>NUCLEOTIDE SEQUENCE [LARGE SCALE GENOMIC DNA]</scope>
    <source>
        <strain evidence="2 3">WCHAc060115</strain>
    </source>
</reference>
<dbReference type="InterPro" id="IPR001853">
    <property type="entry name" value="DSBA-like_thioredoxin_dom"/>
</dbReference>
<protein>
    <submittedName>
        <fullName evidence="2">DsbA family oxidoreductase</fullName>
    </submittedName>
</protein>
<evidence type="ECO:0000313" key="2">
    <source>
        <dbReference type="EMBL" id="RKG35609.1"/>
    </source>
</evidence>
<organism evidence="2 3">
    <name type="scientific">Acinetobacter rongchengensis</name>
    <dbReference type="NCBI Taxonomy" id="2419601"/>
    <lineage>
        <taxon>Bacteria</taxon>
        <taxon>Pseudomonadati</taxon>
        <taxon>Pseudomonadota</taxon>
        <taxon>Gammaproteobacteria</taxon>
        <taxon>Moraxellales</taxon>
        <taxon>Moraxellaceae</taxon>
        <taxon>Acinetobacter</taxon>
    </lineage>
</organism>
<evidence type="ECO:0000259" key="1">
    <source>
        <dbReference type="Pfam" id="PF01323"/>
    </source>
</evidence>
<feature type="domain" description="DSBA-like thioredoxin" evidence="1">
    <location>
        <begin position="7"/>
        <end position="203"/>
    </location>
</feature>
<dbReference type="PANTHER" id="PTHR13887">
    <property type="entry name" value="GLUTATHIONE S-TRANSFERASE KAPPA"/>
    <property type="match status" value="1"/>
</dbReference>
<dbReference type="Gene3D" id="3.40.30.10">
    <property type="entry name" value="Glutaredoxin"/>
    <property type="match status" value="1"/>
</dbReference>
<dbReference type="InterPro" id="IPR036249">
    <property type="entry name" value="Thioredoxin-like_sf"/>
</dbReference>
<dbReference type="OrthoDB" id="9799122at2"/>
<dbReference type="CDD" id="cd03024">
    <property type="entry name" value="DsbA_FrnE"/>
    <property type="match status" value="1"/>
</dbReference>
<keyword evidence="3" id="KW-1185">Reference proteome</keyword>
<dbReference type="SUPFAM" id="SSF52833">
    <property type="entry name" value="Thioredoxin-like"/>
    <property type="match status" value="1"/>
</dbReference>
<evidence type="ECO:0000313" key="3">
    <source>
        <dbReference type="Proteomes" id="UP000280405"/>
    </source>
</evidence>
<dbReference type="RefSeq" id="WP_120385119.1">
    <property type="nucleotide sequence ID" value="NZ_RAXT01000055.1"/>
</dbReference>